<evidence type="ECO:0000313" key="5">
    <source>
        <dbReference type="Proteomes" id="UP000002432"/>
    </source>
</evidence>
<dbReference type="Gene3D" id="3.30.1330.60">
    <property type="entry name" value="OmpA-like domain"/>
    <property type="match status" value="1"/>
</dbReference>
<dbReference type="EMBL" id="CP000360">
    <property type="protein sequence ID" value="ABF42273.1"/>
    <property type="molecule type" value="Genomic_DNA"/>
</dbReference>
<evidence type="ECO:0000256" key="2">
    <source>
        <dbReference type="SAM" id="SignalP"/>
    </source>
</evidence>
<dbReference type="KEGG" id="aba:Acid345_3272"/>
<feature type="domain" description="PKD" evidence="3">
    <location>
        <begin position="218"/>
        <end position="286"/>
    </location>
</feature>
<dbReference type="SUPFAM" id="SSF49299">
    <property type="entry name" value="PKD domain"/>
    <property type="match status" value="1"/>
</dbReference>
<keyword evidence="5" id="KW-1185">Reference proteome</keyword>
<dbReference type="InterPro" id="IPR000601">
    <property type="entry name" value="PKD_dom"/>
</dbReference>
<dbReference type="RefSeq" id="WP_011524072.1">
    <property type="nucleotide sequence ID" value="NC_008009.1"/>
</dbReference>
<feature type="region of interest" description="Disordered" evidence="1">
    <location>
        <begin position="513"/>
        <end position="549"/>
    </location>
</feature>
<gene>
    <name evidence="4" type="ordered locus">Acid345_3272</name>
</gene>
<dbReference type="Gene3D" id="2.60.40.10">
    <property type="entry name" value="Immunoglobulins"/>
    <property type="match status" value="2"/>
</dbReference>
<feature type="signal peptide" evidence="2">
    <location>
        <begin position="1"/>
        <end position="30"/>
    </location>
</feature>
<evidence type="ECO:0000259" key="3">
    <source>
        <dbReference type="Pfam" id="PF00801"/>
    </source>
</evidence>
<dbReference type="eggNOG" id="COG2885">
    <property type="taxonomic scope" value="Bacteria"/>
</dbReference>
<dbReference type="InterPro" id="IPR013783">
    <property type="entry name" value="Ig-like_fold"/>
</dbReference>
<organism evidence="4 5">
    <name type="scientific">Koribacter versatilis (strain Ellin345)</name>
    <dbReference type="NCBI Taxonomy" id="204669"/>
    <lineage>
        <taxon>Bacteria</taxon>
        <taxon>Pseudomonadati</taxon>
        <taxon>Acidobacteriota</taxon>
        <taxon>Terriglobia</taxon>
        <taxon>Terriglobales</taxon>
        <taxon>Candidatus Korobacteraceae</taxon>
        <taxon>Candidatus Korobacter</taxon>
    </lineage>
</organism>
<dbReference type="Pfam" id="PF00801">
    <property type="entry name" value="PKD"/>
    <property type="match status" value="1"/>
</dbReference>
<accession>Q1ILH7</accession>
<name>Q1ILH7_KORVE</name>
<evidence type="ECO:0000313" key="4">
    <source>
        <dbReference type="EMBL" id="ABF42273.1"/>
    </source>
</evidence>
<dbReference type="Proteomes" id="UP000002432">
    <property type="component" value="Chromosome"/>
</dbReference>
<evidence type="ECO:0000256" key="1">
    <source>
        <dbReference type="SAM" id="MobiDB-lite"/>
    </source>
</evidence>
<feature type="chain" id="PRO_5004190871" description="PKD domain-containing protein" evidence="2">
    <location>
        <begin position="31"/>
        <end position="549"/>
    </location>
</feature>
<dbReference type="AlphaFoldDB" id="Q1ILH7"/>
<feature type="compositionally biased region" description="Low complexity" evidence="1">
    <location>
        <begin position="528"/>
        <end position="538"/>
    </location>
</feature>
<dbReference type="EnsemblBacteria" id="ABF42273">
    <property type="protein sequence ID" value="ABF42273"/>
    <property type="gene ID" value="Acid345_3272"/>
</dbReference>
<reference evidence="4 5" key="1">
    <citation type="journal article" date="2009" name="Appl. Environ. Microbiol.">
        <title>Three genomes from the phylum Acidobacteria provide insight into the lifestyles of these microorganisms in soils.</title>
        <authorList>
            <person name="Ward N.L."/>
            <person name="Challacombe J.F."/>
            <person name="Janssen P.H."/>
            <person name="Henrissat B."/>
            <person name="Coutinho P.M."/>
            <person name="Wu M."/>
            <person name="Xie G."/>
            <person name="Haft D.H."/>
            <person name="Sait M."/>
            <person name="Badger J."/>
            <person name="Barabote R.D."/>
            <person name="Bradley B."/>
            <person name="Brettin T.S."/>
            <person name="Brinkac L.M."/>
            <person name="Bruce D."/>
            <person name="Creasy T."/>
            <person name="Daugherty S.C."/>
            <person name="Davidsen T.M."/>
            <person name="DeBoy R.T."/>
            <person name="Detter J.C."/>
            <person name="Dodson R.J."/>
            <person name="Durkin A.S."/>
            <person name="Ganapathy A."/>
            <person name="Gwinn-Giglio M."/>
            <person name="Han C.S."/>
            <person name="Khouri H."/>
            <person name="Kiss H."/>
            <person name="Kothari S.P."/>
            <person name="Madupu R."/>
            <person name="Nelson K.E."/>
            <person name="Nelson W.C."/>
            <person name="Paulsen I."/>
            <person name="Penn K."/>
            <person name="Ren Q."/>
            <person name="Rosovitz M.J."/>
            <person name="Selengut J.D."/>
            <person name="Shrivastava S."/>
            <person name="Sullivan S.A."/>
            <person name="Tapia R."/>
            <person name="Thompson L.S."/>
            <person name="Watkins K.L."/>
            <person name="Yang Q."/>
            <person name="Yu C."/>
            <person name="Zafar N."/>
            <person name="Zhou L."/>
            <person name="Kuske C.R."/>
        </authorList>
    </citation>
    <scope>NUCLEOTIDE SEQUENCE [LARGE SCALE GENOMIC DNA]</scope>
    <source>
        <strain evidence="4 5">Ellin345</strain>
    </source>
</reference>
<dbReference type="STRING" id="204669.Acid345_3272"/>
<sequence length="549" mass="57229">MSMDKEVAPSRKLIAGVLLMMLVVSLSALAQQQTAAPSASTTTSAPHNELFAGYSWYDPRGYYTGDVAGVAFKAPSITPGFAAAYTRNYGNVFGFTVDYSGHFGDANHVNTFLVGPQLKWRAEHFQPFGQILAGLAVISAPNTIRGTQYQGAVGAGGGFDLLLTEKFGIRLLQADYIYTNWEQGAATGTPSRWNSVRLQGGLLYQWGFNPTVPVSAACSAQPSSIMAGEPVKVTATGSNFNPKKTVSYAWTSTGGKVSGTDATTTVDTNGLAPGTYTVKATLSDGAKKNPNVAECNATFTVNEPPKHPPTISCTANPSTVRAGDACNIACNGNSPDGRPLTYTHNATGGRLTPDGANATLDTTGAAAGPITVNSTVSDDRGLTASTSSSCSVEAPPAAPTASKLNEITFPNEKKPARVDNTAKAILDDVALRLQREPSSKAVVVGYATAEETKKKANANLAAQRAVNTKACLDGEEVSCENQSKQIDPSRIEVRTGTGDQNKAEIWIVPSGASFTGEGTTPVDESKFKAQARTAAGAKAAKKAPKKAAK</sequence>
<feature type="region of interest" description="Disordered" evidence="1">
    <location>
        <begin position="371"/>
        <end position="397"/>
    </location>
</feature>
<keyword evidence="2" id="KW-0732">Signal</keyword>
<dbReference type="SUPFAM" id="SSF103088">
    <property type="entry name" value="OmpA-like"/>
    <property type="match status" value="1"/>
</dbReference>
<dbReference type="OrthoDB" id="102739at2"/>
<dbReference type="HOGENOM" id="CLU_037124_0_0_0"/>
<dbReference type="InterPro" id="IPR035986">
    <property type="entry name" value="PKD_dom_sf"/>
</dbReference>
<feature type="compositionally biased region" description="Basic residues" evidence="1">
    <location>
        <begin position="539"/>
        <end position="549"/>
    </location>
</feature>
<proteinExistence type="predicted"/>
<dbReference type="InterPro" id="IPR036737">
    <property type="entry name" value="OmpA-like_sf"/>
</dbReference>
<protein>
    <recommendedName>
        <fullName evidence="3">PKD domain-containing protein</fullName>
    </recommendedName>
</protein>